<proteinExistence type="predicted"/>
<gene>
    <name evidence="1" type="ORF">JBS370_LOCUS39257</name>
</gene>
<comment type="caution">
    <text evidence="1">The sequence shown here is derived from an EMBL/GenBank/DDBJ whole genome shotgun (WGS) entry which is preliminary data.</text>
</comment>
<reference evidence="1" key="1">
    <citation type="submission" date="2021-02" db="EMBL/GenBank/DDBJ databases">
        <authorList>
            <person name="Nowell W R."/>
        </authorList>
    </citation>
    <scope>NUCLEOTIDE SEQUENCE</scope>
</reference>
<evidence type="ECO:0000313" key="1">
    <source>
        <dbReference type="EMBL" id="CAF4266271.1"/>
    </source>
</evidence>
<sequence>MKSKPTPLWLLNNEIVEQQQAFTETRPVTTTNYIPRFSEND</sequence>
<dbReference type="Proteomes" id="UP000663836">
    <property type="component" value="Unassembled WGS sequence"/>
</dbReference>
<protein>
    <submittedName>
        <fullName evidence="1">Uncharacterized protein</fullName>
    </submittedName>
</protein>
<feature type="non-terminal residue" evidence="1">
    <location>
        <position position="1"/>
    </location>
</feature>
<organism evidence="1 2">
    <name type="scientific">Rotaria sordida</name>
    <dbReference type="NCBI Taxonomy" id="392033"/>
    <lineage>
        <taxon>Eukaryota</taxon>
        <taxon>Metazoa</taxon>
        <taxon>Spiralia</taxon>
        <taxon>Gnathifera</taxon>
        <taxon>Rotifera</taxon>
        <taxon>Eurotatoria</taxon>
        <taxon>Bdelloidea</taxon>
        <taxon>Philodinida</taxon>
        <taxon>Philodinidae</taxon>
        <taxon>Rotaria</taxon>
    </lineage>
</organism>
<evidence type="ECO:0000313" key="2">
    <source>
        <dbReference type="Proteomes" id="UP000663836"/>
    </source>
</evidence>
<name>A0A820FKT6_9BILA</name>
<dbReference type="AlphaFoldDB" id="A0A820FKT6"/>
<accession>A0A820FKT6</accession>
<dbReference type="EMBL" id="CAJOBD010026064">
    <property type="protein sequence ID" value="CAF4266271.1"/>
    <property type="molecule type" value="Genomic_DNA"/>
</dbReference>